<dbReference type="SMART" id="SM00271">
    <property type="entry name" value="DnaJ"/>
    <property type="match status" value="1"/>
</dbReference>
<sequence>MSNPYEVLGVSQNASDEEIKAAYKALVKKYHPDKYQNNPLADLAEEKLQEINEAYDVLMKGRAGGGSGSWSGTWASDSGRGYAGGSNSRASGSSDYYAVRQAIDRGDFIGAEQMLIHAPMRDAEWFFLSGVLSYRKGWIDDGISNLRQAIDMDPNNFEYQRVYQQMIAQGSMYKNRSDGQGYNRSDDCCANCCTFYCLTSWCSPCW</sequence>
<keyword evidence="2" id="KW-0802">TPR repeat</keyword>
<accession>A0A845QHE9</accession>
<dbReference type="PRINTS" id="PR00625">
    <property type="entry name" value="JDOMAIN"/>
</dbReference>
<evidence type="ECO:0000313" key="5">
    <source>
        <dbReference type="Proteomes" id="UP000446866"/>
    </source>
</evidence>
<dbReference type="Proteomes" id="UP000446866">
    <property type="component" value="Unassembled WGS sequence"/>
</dbReference>
<dbReference type="Gene3D" id="1.10.287.110">
    <property type="entry name" value="DnaJ domain"/>
    <property type="match status" value="1"/>
</dbReference>
<comment type="caution">
    <text evidence="4">The sequence shown here is derived from an EMBL/GenBank/DDBJ whole genome shotgun (WGS) entry which is preliminary data.</text>
</comment>
<dbReference type="InterPro" id="IPR050817">
    <property type="entry name" value="DjlA_DnaK_co-chaperone"/>
</dbReference>
<feature type="repeat" description="TPR" evidence="2">
    <location>
        <begin position="123"/>
        <end position="156"/>
    </location>
</feature>
<dbReference type="PROSITE" id="PS50076">
    <property type="entry name" value="DNAJ_2"/>
    <property type="match status" value="1"/>
</dbReference>
<dbReference type="PANTHER" id="PTHR24074">
    <property type="entry name" value="CO-CHAPERONE PROTEIN DJLA"/>
    <property type="match status" value="1"/>
</dbReference>
<keyword evidence="1" id="KW-0235">DNA replication</keyword>
<reference evidence="4 5" key="1">
    <citation type="submission" date="2018-08" db="EMBL/GenBank/DDBJ databases">
        <title>Murine metabolic-syndrome-specific gut microbial biobank.</title>
        <authorList>
            <person name="Liu C."/>
        </authorList>
    </citation>
    <scope>NUCLEOTIDE SEQUENCE [LARGE SCALE GENOMIC DNA]</scope>
    <source>
        <strain evidence="4 5">28</strain>
    </source>
</reference>
<gene>
    <name evidence="4" type="ORF">D0435_01375</name>
</gene>
<proteinExistence type="predicted"/>
<dbReference type="GO" id="GO:0006260">
    <property type="term" value="P:DNA replication"/>
    <property type="evidence" value="ECO:0007669"/>
    <property type="project" value="UniProtKB-KW"/>
</dbReference>
<dbReference type="InterPro" id="IPR036869">
    <property type="entry name" value="J_dom_sf"/>
</dbReference>
<dbReference type="PROSITE" id="PS50005">
    <property type="entry name" value="TPR"/>
    <property type="match status" value="1"/>
</dbReference>
<keyword evidence="5" id="KW-1185">Reference proteome</keyword>
<dbReference type="RefSeq" id="WP_160200619.1">
    <property type="nucleotide sequence ID" value="NZ_QXWK01000001.1"/>
</dbReference>
<evidence type="ECO:0000256" key="1">
    <source>
        <dbReference type="ARBA" id="ARBA00022705"/>
    </source>
</evidence>
<evidence type="ECO:0000259" key="3">
    <source>
        <dbReference type="PROSITE" id="PS50076"/>
    </source>
</evidence>
<protein>
    <submittedName>
        <fullName evidence="4">J domain-containing protein</fullName>
    </submittedName>
</protein>
<name>A0A845QHE9_9FIRM</name>
<evidence type="ECO:0000313" key="4">
    <source>
        <dbReference type="EMBL" id="NBH60325.1"/>
    </source>
</evidence>
<dbReference type="InterPro" id="IPR019734">
    <property type="entry name" value="TPR_rpt"/>
</dbReference>
<dbReference type="InterPro" id="IPR001623">
    <property type="entry name" value="DnaJ_domain"/>
</dbReference>
<evidence type="ECO:0000256" key="2">
    <source>
        <dbReference type="PROSITE-ProRule" id="PRU00339"/>
    </source>
</evidence>
<organism evidence="4 5">
    <name type="scientific">Anaerotruncus colihominis</name>
    <dbReference type="NCBI Taxonomy" id="169435"/>
    <lineage>
        <taxon>Bacteria</taxon>
        <taxon>Bacillati</taxon>
        <taxon>Bacillota</taxon>
        <taxon>Clostridia</taxon>
        <taxon>Eubacteriales</taxon>
        <taxon>Oscillospiraceae</taxon>
        <taxon>Anaerotruncus</taxon>
    </lineage>
</organism>
<dbReference type="EMBL" id="QXWK01000001">
    <property type="protein sequence ID" value="NBH60325.1"/>
    <property type="molecule type" value="Genomic_DNA"/>
</dbReference>
<dbReference type="SUPFAM" id="SSF46565">
    <property type="entry name" value="Chaperone J-domain"/>
    <property type="match status" value="1"/>
</dbReference>
<dbReference type="AlphaFoldDB" id="A0A845QHE9"/>
<dbReference type="Pfam" id="PF00226">
    <property type="entry name" value="DnaJ"/>
    <property type="match status" value="1"/>
</dbReference>
<dbReference type="CDD" id="cd06257">
    <property type="entry name" value="DnaJ"/>
    <property type="match status" value="1"/>
</dbReference>
<feature type="domain" description="J" evidence="3">
    <location>
        <begin position="3"/>
        <end position="63"/>
    </location>
</feature>